<reference evidence="1 2" key="2">
    <citation type="submission" date="2019-05" db="EMBL/GenBank/DDBJ databases">
        <authorList>
            <person name="Lianzixin W."/>
        </authorList>
    </citation>
    <scope>NUCLEOTIDE SEQUENCE [LARGE SCALE GENOMIC DNA]</scope>
    <source>
        <strain evidence="1 2">EC11</strain>
    </source>
</reference>
<reference evidence="2" key="1">
    <citation type="submission" date="2019-05" db="EMBL/GenBank/DDBJ databases">
        <title>Flavobacterium profundi sp. nov., isolated from a deep-sea seamount.</title>
        <authorList>
            <person name="Zhang D.-C."/>
        </authorList>
    </citation>
    <scope>NUCLEOTIDE SEQUENCE [LARGE SCALE GENOMIC DNA]</scope>
    <source>
        <strain evidence="2">EC11</strain>
    </source>
</reference>
<keyword evidence="2" id="KW-1185">Reference proteome</keyword>
<dbReference type="EMBL" id="VEVQ02000001">
    <property type="protein sequence ID" value="NHN24406.1"/>
    <property type="molecule type" value="Genomic_DNA"/>
</dbReference>
<dbReference type="Gene3D" id="1.10.510.10">
    <property type="entry name" value="Transferase(Phosphotransferase) domain 1"/>
    <property type="match status" value="1"/>
</dbReference>
<comment type="caution">
    <text evidence="1">The sequence shown here is derived from an EMBL/GenBank/DDBJ whole genome shotgun (WGS) entry which is preliminary data.</text>
</comment>
<dbReference type="SUPFAM" id="SSF56112">
    <property type="entry name" value="Protein kinase-like (PK-like)"/>
    <property type="match status" value="1"/>
</dbReference>
<reference evidence="1 2" key="3">
    <citation type="submission" date="2020-02" db="EMBL/GenBank/DDBJ databases">
        <title>Flavobacterium profundi sp. nov., isolated from a deep-sea seamount.</title>
        <authorList>
            <person name="Zhang D.-C."/>
        </authorList>
    </citation>
    <scope>NUCLEOTIDE SEQUENCE [LARGE SCALE GENOMIC DNA]</scope>
    <source>
        <strain evidence="1 2">EC11</strain>
    </source>
</reference>
<evidence type="ECO:0000313" key="2">
    <source>
        <dbReference type="Proteomes" id="UP000817854"/>
    </source>
</evidence>
<evidence type="ECO:0000313" key="1">
    <source>
        <dbReference type="EMBL" id="NHN24406.1"/>
    </source>
</evidence>
<sequence length="225" mass="26872">MFVQGSRNSIKLFEIDGQIVNIKSFKKPNLINKIAYKYFRKSKAKRSFEYASILKEKGIGTPEPIAFYEDFDFIGLNQSYYACEHLECDLTYRELVETDYPDAENILRQFTQFTFDMHEKGIEFLDHSPGNTLIKKEANGKYSFYLVDLNRMKFHDFLSFETRMKNLSKITPKEDMVAIMSNEYAKISGEVEEKVFGLMWQLTKDFQHRFYRKKRIKKKLKFWKK</sequence>
<organism evidence="1 2">
    <name type="scientific">Flavobacterium jejuense</name>
    <dbReference type="NCBI Taxonomy" id="1544455"/>
    <lineage>
        <taxon>Bacteria</taxon>
        <taxon>Pseudomonadati</taxon>
        <taxon>Bacteroidota</taxon>
        <taxon>Flavobacteriia</taxon>
        <taxon>Flavobacteriales</taxon>
        <taxon>Flavobacteriaceae</taxon>
        <taxon>Flavobacterium</taxon>
    </lineage>
</organism>
<proteinExistence type="predicted"/>
<accession>A0ABX0IME7</accession>
<protein>
    <submittedName>
        <fullName evidence="1">Kdo domain containing protein</fullName>
    </submittedName>
</protein>
<dbReference type="InterPro" id="IPR011009">
    <property type="entry name" value="Kinase-like_dom_sf"/>
</dbReference>
<name>A0ABX0IME7_9FLAO</name>
<gene>
    <name evidence="1" type="ORF">FIA58_001855</name>
</gene>
<dbReference type="Proteomes" id="UP000817854">
    <property type="component" value="Unassembled WGS sequence"/>
</dbReference>